<dbReference type="Proteomes" id="UP000268727">
    <property type="component" value="Unassembled WGS sequence"/>
</dbReference>
<sequence>MGWANRGPSVASMGTTKVLAVAQVANSVGDGAFYVCSALYFTRVVGLSPTLVGVALTVAWAVGAVAGVGFGHVADRVGPRRVAVGLAVGTAAALGSFLVVRSFWAFLVAACVYACGQCGLAAARQALLAGLVGPRQRTRVRAVLQSAVNGGLAVGAGLGGVALHVDTPAAYLAVFAVDAVGFVVAAVVLRAVPEVAAVARTGRLGVLRDRPYAVVALLNSVLLLYMPMLSLVVPLWVVERTSAPKWVVGLLFVLNTGAVVLGQVRLARGVTDLRTAARSVRRGGVLLLASCVVFSLAAGVPDWVAVVALVVAAGVQVVGEMLHGAGSWEIGFGLAPADKQGQYQGFYGTGTAVARTVGPLLLTTLVLGGGVVGWLVLGVLFLAAALAMTPAVAWSRRAGASTAGKTIGVGA</sequence>
<keyword evidence="5 7" id="KW-1133">Transmembrane helix</keyword>
<feature type="transmembrane region" description="Helical" evidence="7">
    <location>
        <begin position="169"/>
        <end position="192"/>
    </location>
</feature>
<dbReference type="GO" id="GO:0005886">
    <property type="term" value="C:plasma membrane"/>
    <property type="evidence" value="ECO:0007669"/>
    <property type="project" value="UniProtKB-SubCell"/>
</dbReference>
<name>A0A3N1H4Z3_9PSEU</name>
<evidence type="ECO:0000256" key="1">
    <source>
        <dbReference type="ARBA" id="ARBA00004651"/>
    </source>
</evidence>
<evidence type="ECO:0000256" key="7">
    <source>
        <dbReference type="SAM" id="Phobius"/>
    </source>
</evidence>
<dbReference type="SUPFAM" id="SSF103473">
    <property type="entry name" value="MFS general substrate transporter"/>
    <property type="match status" value="1"/>
</dbReference>
<keyword evidence="6 7" id="KW-0472">Membrane</keyword>
<evidence type="ECO:0000313" key="9">
    <source>
        <dbReference type="Proteomes" id="UP000268727"/>
    </source>
</evidence>
<dbReference type="InterPro" id="IPR050171">
    <property type="entry name" value="MFS_Transporters"/>
</dbReference>
<dbReference type="InterPro" id="IPR036259">
    <property type="entry name" value="MFS_trans_sf"/>
</dbReference>
<reference evidence="8 9" key="1">
    <citation type="submission" date="2018-11" db="EMBL/GenBank/DDBJ databases">
        <title>Sequencing the genomes of 1000 actinobacteria strains.</title>
        <authorList>
            <person name="Klenk H.-P."/>
        </authorList>
    </citation>
    <scope>NUCLEOTIDE SEQUENCE [LARGE SCALE GENOMIC DNA]</scope>
    <source>
        <strain evidence="8 9">DSM 44231</strain>
    </source>
</reference>
<feature type="transmembrane region" description="Helical" evidence="7">
    <location>
        <begin position="365"/>
        <end position="387"/>
    </location>
</feature>
<comment type="caution">
    <text evidence="8">The sequence shown here is derived from an EMBL/GenBank/DDBJ whole genome shotgun (WGS) entry which is preliminary data.</text>
</comment>
<evidence type="ECO:0000256" key="4">
    <source>
        <dbReference type="ARBA" id="ARBA00022692"/>
    </source>
</evidence>
<evidence type="ECO:0000256" key="3">
    <source>
        <dbReference type="ARBA" id="ARBA00022475"/>
    </source>
</evidence>
<accession>A0A3N1H4Z3</accession>
<feature type="transmembrane region" description="Helical" evidence="7">
    <location>
        <begin position="50"/>
        <end position="70"/>
    </location>
</feature>
<feature type="transmembrane region" description="Helical" evidence="7">
    <location>
        <begin position="82"/>
        <end position="100"/>
    </location>
</feature>
<comment type="subcellular location">
    <subcellularLocation>
        <location evidence="1">Cell membrane</location>
        <topology evidence="1">Multi-pass membrane protein</topology>
    </subcellularLocation>
</comment>
<dbReference type="InterPro" id="IPR011701">
    <property type="entry name" value="MFS"/>
</dbReference>
<dbReference type="EMBL" id="RJKM01000001">
    <property type="protein sequence ID" value="ROP37599.1"/>
    <property type="molecule type" value="Genomic_DNA"/>
</dbReference>
<feature type="transmembrane region" description="Helical" evidence="7">
    <location>
        <begin position="243"/>
        <end position="264"/>
    </location>
</feature>
<keyword evidence="3" id="KW-1003">Cell membrane</keyword>
<feature type="transmembrane region" description="Helical" evidence="7">
    <location>
        <begin position="106"/>
        <end position="131"/>
    </location>
</feature>
<evidence type="ECO:0000256" key="2">
    <source>
        <dbReference type="ARBA" id="ARBA00022448"/>
    </source>
</evidence>
<dbReference type="AlphaFoldDB" id="A0A3N1H4Z3"/>
<feature type="transmembrane region" description="Helical" evidence="7">
    <location>
        <begin position="212"/>
        <end position="237"/>
    </location>
</feature>
<keyword evidence="9" id="KW-1185">Reference proteome</keyword>
<evidence type="ECO:0000256" key="6">
    <source>
        <dbReference type="ARBA" id="ARBA00023136"/>
    </source>
</evidence>
<feature type="transmembrane region" description="Helical" evidence="7">
    <location>
        <begin position="285"/>
        <end position="313"/>
    </location>
</feature>
<feature type="transmembrane region" description="Helical" evidence="7">
    <location>
        <begin position="143"/>
        <end position="163"/>
    </location>
</feature>
<evidence type="ECO:0000313" key="8">
    <source>
        <dbReference type="EMBL" id="ROP37599.1"/>
    </source>
</evidence>
<keyword evidence="4 7" id="KW-0812">Transmembrane</keyword>
<dbReference type="GO" id="GO:0022857">
    <property type="term" value="F:transmembrane transporter activity"/>
    <property type="evidence" value="ECO:0007669"/>
    <property type="project" value="InterPro"/>
</dbReference>
<dbReference type="Pfam" id="PF07690">
    <property type="entry name" value="MFS_1"/>
    <property type="match status" value="1"/>
</dbReference>
<dbReference type="PANTHER" id="PTHR23517">
    <property type="entry name" value="RESISTANCE PROTEIN MDTM, PUTATIVE-RELATED-RELATED"/>
    <property type="match status" value="1"/>
</dbReference>
<proteinExistence type="predicted"/>
<dbReference type="Gene3D" id="1.20.1250.20">
    <property type="entry name" value="MFS general substrate transporter like domains"/>
    <property type="match status" value="1"/>
</dbReference>
<gene>
    <name evidence="8" type="ORF">EDD40_2918</name>
</gene>
<dbReference type="PANTHER" id="PTHR23517:SF2">
    <property type="entry name" value="MULTIDRUG RESISTANCE PROTEIN MDTH"/>
    <property type="match status" value="1"/>
</dbReference>
<evidence type="ECO:0000256" key="5">
    <source>
        <dbReference type="ARBA" id="ARBA00022989"/>
    </source>
</evidence>
<organism evidence="8 9">
    <name type="scientific">Saccharothrix texasensis</name>
    <dbReference type="NCBI Taxonomy" id="103734"/>
    <lineage>
        <taxon>Bacteria</taxon>
        <taxon>Bacillati</taxon>
        <taxon>Actinomycetota</taxon>
        <taxon>Actinomycetes</taxon>
        <taxon>Pseudonocardiales</taxon>
        <taxon>Pseudonocardiaceae</taxon>
        <taxon>Saccharothrix</taxon>
    </lineage>
</organism>
<protein>
    <submittedName>
        <fullName evidence="8">MFS transporter</fullName>
    </submittedName>
</protein>
<keyword evidence="2" id="KW-0813">Transport</keyword>